<gene>
    <name evidence="1" type="ORF">TNIN_328551</name>
</gene>
<dbReference type="AlphaFoldDB" id="A0A8X7CMS8"/>
<accession>A0A8X7CMS8</accession>
<sequence length="74" mass="8247">MGTRSCVPELESSSFQLAPLPGISITVEFKEPDFSIKAQRYTQALQKQTARYAVVRCHHSARQCQADCRYGTGP</sequence>
<dbReference type="Proteomes" id="UP000886998">
    <property type="component" value="Unassembled WGS sequence"/>
</dbReference>
<organism evidence="1 2">
    <name type="scientific">Trichonephila inaurata madagascariensis</name>
    <dbReference type="NCBI Taxonomy" id="2747483"/>
    <lineage>
        <taxon>Eukaryota</taxon>
        <taxon>Metazoa</taxon>
        <taxon>Ecdysozoa</taxon>
        <taxon>Arthropoda</taxon>
        <taxon>Chelicerata</taxon>
        <taxon>Arachnida</taxon>
        <taxon>Araneae</taxon>
        <taxon>Araneomorphae</taxon>
        <taxon>Entelegynae</taxon>
        <taxon>Araneoidea</taxon>
        <taxon>Nephilidae</taxon>
        <taxon>Trichonephila</taxon>
        <taxon>Trichonephila inaurata</taxon>
    </lineage>
</organism>
<keyword evidence="2" id="KW-1185">Reference proteome</keyword>
<protein>
    <submittedName>
        <fullName evidence="1">Uncharacterized protein</fullName>
    </submittedName>
</protein>
<dbReference type="EMBL" id="BMAV01017721">
    <property type="protein sequence ID" value="GFY69607.1"/>
    <property type="molecule type" value="Genomic_DNA"/>
</dbReference>
<comment type="caution">
    <text evidence="1">The sequence shown here is derived from an EMBL/GenBank/DDBJ whole genome shotgun (WGS) entry which is preliminary data.</text>
</comment>
<reference evidence="1" key="1">
    <citation type="submission" date="2020-08" db="EMBL/GenBank/DDBJ databases">
        <title>Multicomponent nature underlies the extraordinary mechanical properties of spider dragline silk.</title>
        <authorList>
            <person name="Kono N."/>
            <person name="Nakamura H."/>
            <person name="Mori M."/>
            <person name="Yoshida Y."/>
            <person name="Ohtoshi R."/>
            <person name="Malay A.D."/>
            <person name="Moran D.A.P."/>
            <person name="Tomita M."/>
            <person name="Numata K."/>
            <person name="Arakawa K."/>
        </authorList>
    </citation>
    <scope>NUCLEOTIDE SEQUENCE</scope>
</reference>
<evidence type="ECO:0000313" key="1">
    <source>
        <dbReference type="EMBL" id="GFY69607.1"/>
    </source>
</evidence>
<evidence type="ECO:0000313" key="2">
    <source>
        <dbReference type="Proteomes" id="UP000886998"/>
    </source>
</evidence>
<proteinExistence type="predicted"/>
<name>A0A8X7CMS8_9ARAC</name>